<organism evidence="1">
    <name type="scientific">Rhizophora mucronata</name>
    <name type="common">Asiatic mangrove</name>
    <dbReference type="NCBI Taxonomy" id="61149"/>
    <lineage>
        <taxon>Eukaryota</taxon>
        <taxon>Viridiplantae</taxon>
        <taxon>Streptophyta</taxon>
        <taxon>Embryophyta</taxon>
        <taxon>Tracheophyta</taxon>
        <taxon>Spermatophyta</taxon>
        <taxon>Magnoliopsida</taxon>
        <taxon>eudicotyledons</taxon>
        <taxon>Gunneridae</taxon>
        <taxon>Pentapetalae</taxon>
        <taxon>rosids</taxon>
        <taxon>fabids</taxon>
        <taxon>Malpighiales</taxon>
        <taxon>Rhizophoraceae</taxon>
        <taxon>Rhizophora</taxon>
    </lineage>
</organism>
<name>A0A2P2N6X7_RHIMU</name>
<dbReference type="EMBL" id="GGEC01057718">
    <property type="protein sequence ID" value="MBX38202.1"/>
    <property type="molecule type" value="Transcribed_RNA"/>
</dbReference>
<accession>A0A2P2N6X7</accession>
<reference evidence="1" key="1">
    <citation type="submission" date="2018-02" db="EMBL/GenBank/DDBJ databases">
        <title>Rhizophora mucronata_Transcriptome.</title>
        <authorList>
            <person name="Meera S.P."/>
            <person name="Sreeshan A."/>
            <person name="Augustine A."/>
        </authorList>
    </citation>
    <scope>NUCLEOTIDE SEQUENCE</scope>
    <source>
        <tissue evidence="1">Leaf</tissue>
    </source>
</reference>
<protein>
    <submittedName>
        <fullName evidence="1">Uncharacterized protein</fullName>
    </submittedName>
</protein>
<proteinExistence type="predicted"/>
<dbReference type="AlphaFoldDB" id="A0A2P2N6X7"/>
<sequence>MRSGVSLSLLHPHLPVPSVTP</sequence>
<evidence type="ECO:0000313" key="1">
    <source>
        <dbReference type="EMBL" id="MBX38202.1"/>
    </source>
</evidence>